<reference evidence="4 5" key="1">
    <citation type="submission" date="2014-07" db="EMBL/GenBank/DDBJ databases">
        <title>Genomic and transcriptomic analysis on Apis cerana provide comprehensive insights into honey bee biology.</title>
        <authorList>
            <person name="Diao Q."/>
            <person name="Sun L."/>
            <person name="Zheng H."/>
            <person name="Zheng H."/>
            <person name="Xu S."/>
            <person name="Wang S."/>
            <person name="Zeng Z."/>
            <person name="Hu F."/>
            <person name="Su S."/>
            <person name="Wu J."/>
        </authorList>
    </citation>
    <scope>NUCLEOTIDE SEQUENCE [LARGE SCALE GENOMIC DNA]</scope>
    <source>
        <tissue evidence="4">Pupae without intestine</tissue>
    </source>
</reference>
<dbReference type="InterPro" id="IPR036398">
    <property type="entry name" value="CA_dom_sf"/>
</dbReference>
<evidence type="ECO:0000256" key="2">
    <source>
        <dbReference type="SAM" id="MobiDB-lite"/>
    </source>
</evidence>
<comment type="similarity">
    <text evidence="1">Belongs to the alpha-carbonic anhydrase family.</text>
</comment>
<dbReference type="PANTHER" id="PTHR18952">
    <property type="entry name" value="CARBONIC ANHYDRASE"/>
    <property type="match status" value="1"/>
</dbReference>
<evidence type="ECO:0000256" key="1">
    <source>
        <dbReference type="ARBA" id="ARBA00010718"/>
    </source>
</evidence>
<dbReference type="InterPro" id="IPR023561">
    <property type="entry name" value="Carbonic_anhydrase_a-class"/>
</dbReference>
<dbReference type="STRING" id="94128.A0A2A3E5W9"/>
<dbReference type="Gene3D" id="3.10.200.10">
    <property type="entry name" value="Alpha carbonic anhydrase"/>
    <property type="match status" value="1"/>
</dbReference>
<dbReference type="CDD" id="cd00326">
    <property type="entry name" value="alpha_CA"/>
    <property type="match status" value="1"/>
</dbReference>
<dbReference type="PROSITE" id="PS51144">
    <property type="entry name" value="ALPHA_CA_2"/>
    <property type="match status" value="1"/>
</dbReference>
<proteinExistence type="inferred from homology"/>
<dbReference type="GO" id="GO:0008270">
    <property type="term" value="F:zinc ion binding"/>
    <property type="evidence" value="ECO:0007669"/>
    <property type="project" value="InterPro"/>
</dbReference>
<dbReference type="EMBL" id="KZ288357">
    <property type="protein sequence ID" value="PBC27098.1"/>
    <property type="molecule type" value="Genomic_DNA"/>
</dbReference>
<feature type="domain" description="Alpha-carbonic anhydrase" evidence="3">
    <location>
        <begin position="43"/>
        <end position="300"/>
    </location>
</feature>
<sequence length="367" mass="41362">MSAGHISEVFDVACNSIIIAIKFVGGNRYSLLNHKRTGILIVKKRNNSSVTRPSHWGDEYKQCIGKFQSPIDIEEKDVTNITFPKLQFSDTENSHVAYMINNGHTVMIRSFDPDLPTISGGPINNTYVFQQLHFHWGQNDNLGSEDLINNHSFSMELHAVFWKKQYGSYDKATEYPDGLTVLGYLYQATDKSNPVFESIVSHILNIAEVDSNITLNDNAVLGKLISPDLALTENYFTYKGSLTTPPCLEIVQWIDFVEPQYLSHEQLAVFRKIQSSDGRNLTHNFRPVQPLDGRIVYRNVPISIISGTTIASTDSKQTTNSSKKLKPTKQSNEEDSHKEDGHNGQQSMWTVSPFGVILGLIFLLQYQ</sequence>
<accession>A0A2A3E5W9</accession>
<evidence type="ECO:0000259" key="3">
    <source>
        <dbReference type="PROSITE" id="PS51144"/>
    </source>
</evidence>
<evidence type="ECO:0000313" key="4">
    <source>
        <dbReference type="EMBL" id="PBC27098.1"/>
    </source>
</evidence>
<gene>
    <name evidence="4" type="ORF">APICC_04277</name>
</gene>
<protein>
    <submittedName>
        <fullName evidence="4">Carbonic anhydrase</fullName>
    </submittedName>
</protein>
<dbReference type="GO" id="GO:0004089">
    <property type="term" value="F:carbonate dehydratase activity"/>
    <property type="evidence" value="ECO:0007669"/>
    <property type="project" value="InterPro"/>
</dbReference>
<evidence type="ECO:0000313" key="5">
    <source>
        <dbReference type="Proteomes" id="UP000242457"/>
    </source>
</evidence>
<feature type="region of interest" description="Disordered" evidence="2">
    <location>
        <begin position="313"/>
        <end position="346"/>
    </location>
</feature>
<keyword evidence="5" id="KW-1185">Reference proteome</keyword>
<dbReference type="SMART" id="SM01057">
    <property type="entry name" value="Carb_anhydrase"/>
    <property type="match status" value="1"/>
</dbReference>
<feature type="compositionally biased region" description="Basic and acidic residues" evidence="2">
    <location>
        <begin position="331"/>
        <end position="342"/>
    </location>
</feature>
<name>A0A2A3E5W9_APICC</name>
<dbReference type="SUPFAM" id="SSF51069">
    <property type="entry name" value="Carbonic anhydrase"/>
    <property type="match status" value="1"/>
</dbReference>
<dbReference type="Proteomes" id="UP000242457">
    <property type="component" value="Unassembled WGS sequence"/>
</dbReference>
<organism evidence="4 5">
    <name type="scientific">Apis cerana cerana</name>
    <name type="common">Oriental honeybee</name>
    <dbReference type="NCBI Taxonomy" id="94128"/>
    <lineage>
        <taxon>Eukaryota</taxon>
        <taxon>Metazoa</taxon>
        <taxon>Ecdysozoa</taxon>
        <taxon>Arthropoda</taxon>
        <taxon>Hexapoda</taxon>
        <taxon>Insecta</taxon>
        <taxon>Pterygota</taxon>
        <taxon>Neoptera</taxon>
        <taxon>Endopterygota</taxon>
        <taxon>Hymenoptera</taxon>
        <taxon>Apocrita</taxon>
        <taxon>Aculeata</taxon>
        <taxon>Apoidea</taxon>
        <taxon>Anthophila</taxon>
        <taxon>Apidae</taxon>
        <taxon>Apis</taxon>
    </lineage>
</organism>
<dbReference type="InterPro" id="IPR001148">
    <property type="entry name" value="CA_dom"/>
</dbReference>
<dbReference type="OrthoDB" id="429145at2759"/>
<dbReference type="AlphaFoldDB" id="A0A2A3E5W9"/>
<dbReference type="PANTHER" id="PTHR18952:SF124">
    <property type="entry name" value="CARBONIC ANHYDRASE 7"/>
    <property type="match status" value="1"/>
</dbReference>
<dbReference type="GO" id="GO:0005737">
    <property type="term" value="C:cytoplasm"/>
    <property type="evidence" value="ECO:0007669"/>
    <property type="project" value="TreeGrafter"/>
</dbReference>
<dbReference type="Pfam" id="PF00194">
    <property type="entry name" value="Carb_anhydrase"/>
    <property type="match status" value="1"/>
</dbReference>